<feature type="domain" description="Radical SAM core" evidence="11">
    <location>
        <begin position="29"/>
        <end position="283"/>
    </location>
</feature>
<keyword evidence="12" id="KW-0456">Lyase</keyword>
<keyword evidence="12" id="KW-0670">Pyruvate</keyword>
<dbReference type="InterPro" id="IPR034457">
    <property type="entry name" value="Organic_radical-activating"/>
</dbReference>
<dbReference type="InterPro" id="IPR012838">
    <property type="entry name" value="PFL1_activating"/>
</dbReference>
<dbReference type="HOGENOM" id="CLU_058969_1_1_9"/>
<dbReference type="InterPro" id="IPR007197">
    <property type="entry name" value="rSAM"/>
</dbReference>
<dbReference type="EMBL" id="ACIL03000007">
    <property type="protein sequence ID" value="ESL03862.1"/>
    <property type="molecule type" value="Genomic_DNA"/>
</dbReference>
<accession>V2Y6Y9</accession>
<dbReference type="AlphaFoldDB" id="V2Y6Y9"/>
<keyword evidence="4 10" id="KW-0004">4Fe-4S</keyword>
<keyword evidence="13" id="KW-1185">Reference proteome</keyword>
<reference evidence="12 13" key="1">
    <citation type="submission" date="2013-06" db="EMBL/GenBank/DDBJ databases">
        <authorList>
            <person name="Weinstock G."/>
            <person name="Sodergren E."/>
            <person name="Clifton S."/>
            <person name="Fulton L."/>
            <person name="Fulton B."/>
            <person name="Courtney L."/>
            <person name="Fronick C."/>
            <person name="Harrison M."/>
            <person name="Strong C."/>
            <person name="Farmer C."/>
            <person name="Delahaunty K."/>
            <person name="Markovic C."/>
            <person name="Hall O."/>
            <person name="Minx P."/>
            <person name="Tomlinson C."/>
            <person name="Mitreva M."/>
            <person name="Nelson J."/>
            <person name="Hou S."/>
            <person name="Wollam A."/>
            <person name="Pepin K.H."/>
            <person name="Johnson M."/>
            <person name="Bhonagiri V."/>
            <person name="Nash W.E."/>
            <person name="Warren W."/>
            <person name="Chinwalla A."/>
            <person name="Mardis E.R."/>
            <person name="Wilson R.K."/>
        </authorList>
    </citation>
    <scope>NUCLEOTIDE SEQUENCE [LARGE SCALE GENOMIC DNA]</scope>
    <source>
        <strain evidence="12 13">ATCC 51271</strain>
    </source>
</reference>
<dbReference type="PROSITE" id="PS51918">
    <property type="entry name" value="RADICAL_SAM"/>
    <property type="match status" value="1"/>
</dbReference>
<evidence type="ECO:0000256" key="1">
    <source>
        <dbReference type="ARBA" id="ARBA00003141"/>
    </source>
</evidence>
<name>V2Y6Y9_9FIRM</name>
<dbReference type="NCBIfam" id="TIGR02493">
    <property type="entry name" value="PFLA"/>
    <property type="match status" value="1"/>
</dbReference>
<keyword evidence="9 10" id="KW-0411">Iron-sulfur</keyword>
<protein>
    <recommendedName>
        <fullName evidence="3 10">Pyruvate formate-lyase-activating enzyme</fullName>
        <ecNumber evidence="10">1.97.1.4</ecNumber>
    </recommendedName>
</protein>
<evidence type="ECO:0000256" key="5">
    <source>
        <dbReference type="ARBA" id="ARBA00022691"/>
    </source>
</evidence>
<sequence length="286" mass="31896">MLIFVLLEKNMENEEIKGRVHSIETFGTVDGPGTRYVIFLKGCPMRCKYCHNPDTWEFAGGTEMTLDEIFAGYYSKKEFYRKGGITCTGGEPLGQLKFVTALFKRAKDEGIHTCLDTSGIYYPLKPANNGKTEEEYLNSGAYKSYERRLAEFEELFKVTDLVLLDIKHSDPEGHKELTANPIEPVLAFAKALEAHNIPVSIRHVVVPGITFTKKELRGIGEIMAGLSNVVGLEVLPYHTMGVNKYKELGMEYPLEGVPSLTKEEAAAAKAVILQAMQEKRKHDGGI</sequence>
<evidence type="ECO:0000256" key="4">
    <source>
        <dbReference type="ARBA" id="ARBA00022485"/>
    </source>
</evidence>
<comment type="function">
    <text evidence="1 10">Activation of pyruvate formate-lyase under anaerobic conditions by generation of an organic free radical, using S-adenosylmethionine and reduced flavodoxin as cosubstrates to produce 5'-deoxy-adenosine.</text>
</comment>
<dbReference type="PANTHER" id="PTHR30352">
    <property type="entry name" value="PYRUVATE FORMATE-LYASE-ACTIVATING ENZYME"/>
    <property type="match status" value="1"/>
</dbReference>
<dbReference type="SFLD" id="SFLDS00029">
    <property type="entry name" value="Radical_SAM"/>
    <property type="match status" value="1"/>
</dbReference>
<dbReference type="GO" id="GO:0005737">
    <property type="term" value="C:cytoplasm"/>
    <property type="evidence" value="ECO:0007669"/>
    <property type="project" value="UniProtKB-SubCell"/>
</dbReference>
<keyword evidence="7 10" id="KW-0560">Oxidoreductase</keyword>
<evidence type="ECO:0000256" key="6">
    <source>
        <dbReference type="ARBA" id="ARBA00022723"/>
    </source>
</evidence>
<dbReference type="InterPro" id="IPR013785">
    <property type="entry name" value="Aldolase_TIM"/>
</dbReference>
<dbReference type="Proteomes" id="UP000018227">
    <property type="component" value="Unassembled WGS sequence"/>
</dbReference>
<dbReference type="GO" id="GO:0046872">
    <property type="term" value="F:metal ion binding"/>
    <property type="evidence" value="ECO:0007669"/>
    <property type="project" value="UniProtKB-UniRule"/>
</dbReference>
<organism evidence="12 13">
    <name type="scientific">Catonella morbi ATCC 51271</name>
    <dbReference type="NCBI Taxonomy" id="592026"/>
    <lineage>
        <taxon>Bacteria</taxon>
        <taxon>Bacillati</taxon>
        <taxon>Bacillota</taxon>
        <taxon>Clostridia</taxon>
        <taxon>Lachnospirales</taxon>
        <taxon>Lachnospiraceae</taxon>
        <taxon>Catonella</taxon>
    </lineage>
</organism>
<dbReference type="eggNOG" id="COG1180">
    <property type="taxonomic scope" value="Bacteria"/>
</dbReference>
<evidence type="ECO:0000256" key="2">
    <source>
        <dbReference type="ARBA" id="ARBA00009777"/>
    </source>
</evidence>
<evidence type="ECO:0000256" key="9">
    <source>
        <dbReference type="ARBA" id="ARBA00023014"/>
    </source>
</evidence>
<dbReference type="STRING" id="592026.GCWU0000282_001029"/>
<comment type="subcellular location">
    <subcellularLocation>
        <location evidence="10">Cytoplasm</location>
    </subcellularLocation>
</comment>
<dbReference type="GO" id="GO:0051539">
    <property type="term" value="F:4 iron, 4 sulfur cluster binding"/>
    <property type="evidence" value="ECO:0007669"/>
    <property type="project" value="UniProtKB-UniRule"/>
</dbReference>
<dbReference type="SFLD" id="SFLDG01066">
    <property type="entry name" value="organic_radical-activating_enz"/>
    <property type="match status" value="1"/>
</dbReference>
<comment type="caution">
    <text evidence="12">The sequence shown here is derived from an EMBL/GenBank/DDBJ whole genome shotgun (WGS) entry which is preliminary data.</text>
</comment>
<keyword evidence="10" id="KW-0963">Cytoplasm</keyword>
<gene>
    <name evidence="12" type="ORF">GCWU0000282_001029</name>
</gene>
<evidence type="ECO:0000256" key="8">
    <source>
        <dbReference type="ARBA" id="ARBA00023004"/>
    </source>
</evidence>
<dbReference type="Gene3D" id="3.20.20.70">
    <property type="entry name" value="Aldolase class I"/>
    <property type="match status" value="1"/>
</dbReference>
<dbReference type="SUPFAM" id="SSF102114">
    <property type="entry name" value="Radical SAM enzymes"/>
    <property type="match status" value="1"/>
</dbReference>
<dbReference type="PROSITE" id="PS01087">
    <property type="entry name" value="RADICAL_ACTIVATING"/>
    <property type="match status" value="1"/>
</dbReference>
<evidence type="ECO:0000256" key="7">
    <source>
        <dbReference type="ARBA" id="ARBA00023002"/>
    </source>
</evidence>
<comment type="catalytic activity">
    <reaction evidence="10">
        <text>glycyl-[formate C-acetyltransferase] + reduced [flavodoxin] + S-adenosyl-L-methionine = glycin-2-yl radical-[formate C-acetyltransferase] + semiquinone [flavodoxin] + 5'-deoxyadenosine + L-methionine + H(+)</text>
        <dbReference type="Rhea" id="RHEA:19225"/>
        <dbReference type="Rhea" id="RHEA-COMP:10622"/>
        <dbReference type="Rhea" id="RHEA-COMP:12190"/>
        <dbReference type="Rhea" id="RHEA-COMP:12191"/>
        <dbReference type="Rhea" id="RHEA-COMP:14480"/>
        <dbReference type="ChEBI" id="CHEBI:15378"/>
        <dbReference type="ChEBI" id="CHEBI:17319"/>
        <dbReference type="ChEBI" id="CHEBI:29947"/>
        <dbReference type="ChEBI" id="CHEBI:32722"/>
        <dbReference type="ChEBI" id="CHEBI:57618"/>
        <dbReference type="ChEBI" id="CHEBI:57844"/>
        <dbReference type="ChEBI" id="CHEBI:59789"/>
        <dbReference type="ChEBI" id="CHEBI:140311"/>
        <dbReference type="EC" id="1.97.1.4"/>
    </reaction>
</comment>
<dbReference type="InterPro" id="IPR012839">
    <property type="entry name" value="Organic_radical_activase"/>
</dbReference>
<keyword evidence="5 10" id="KW-0949">S-adenosyl-L-methionine</keyword>
<evidence type="ECO:0000256" key="10">
    <source>
        <dbReference type="RuleBase" id="RU362053"/>
    </source>
</evidence>
<dbReference type="PANTHER" id="PTHR30352:SF5">
    <property type="entry name" value="PYRUVATE FORMATE-LYASE 1-ACTIVATING ENZYME"/>
    <property type="match status" value="1"/>
</dbReference>
<dbReference type="GO" id="GO:0043365">
    <property type="term" value="F:[formate-C-acetyltransferase]-activating enzyme activity"/>
    <property type="evidence" value="ECO:0007669"/>
    <property type="project" value="UniProtKB-UniRule"/>
</dbReference>
<dbReference type="PIRSF" id="PIRSF000371">
    <property type="entry name" value="PFL_act_enz"/>
    <property type="match status" value="1"/>
</dbReference>
<dbReference type="InterPro" id="IPR001989">
    <property type="entry name" value="Radical_activat_CS"/>
</dbReference>
<proteinExistence type="inferred from homology"/>
<dbReference type="InterPro" id="IPR058240">
    <property type="entry name" value="rSAM_sf"/>
</dbReference>
<dbReference type="GO" id="GO:0016829">
    <property type="term" value="F:lyase activity"/>
    <property type="evidence" value="ECO:0007669"/>
    <property type="project" value="UniProtKB-KW"/>
</dbReference>
<dbReference type="Pfam" id="PF04055">
    <property type="entry name" value="Radical_SAM"/>
    <property type="match status" value="1"/>
</dbReference>
<evidence type="ECO:0000313" key="13">
    <source>
        <dbReference type="Proteomes" id="UP000018227"/>
    </source>
</evidence>
<evidence type="ECO:0000256" key="3">
    <source>
        <dbReference type="ARBA" id="ARBA00021356"/>
    </source>
</evidence>
<evidence type="ECO:0000259" key="11">
    <source>
        <dbReference type="PROSITE" id="PS51918"/>
    </source>
</evidence>
<keyword evidence="6 10" id="KW-0479">Metal-binding</keyword>
<dbReference type="CDD" id="cd01335">
    <property type="entry name" value="Radical_SAM"/>
    <property type="match status" value="1"/>
</dbReference>
<keyword evidence="8 10" id="KW-0408">Iron</keyword>
<comment type="cofactor">
    <cofactor evidence="10">
        <name>[4Fe-4S] cluster</name>
        <dbReference type="ChEBI" id="CHEBI:49883"/>
    </cofactor>
    <text evidence="10">Binds 1 [4Fe-4S] cluster. The cluster is coordinated with 3 cysteines and an exchangeable S-adenosyl-L-methionine.</text>
</comment>
<evidence type="ECO:0000313" key="12">
    <source>
        <dbReference type="EMBL" id="ESL03862.1"/>
    </source>
</evidence>
<dbReference type="EC" id="1.97.1.4" evidence="10"/>
<comment type="similarity">
    <text evidence="2 10">Belongs to the organic radical-activating enzymes family.</text>
</comment>